<dbReference type="InterPro" id="IPR011330">
    <property type="entry name" value="Glyco_hydro/deAcase_b/a-brl"/>
</dbReference>
<comment type="subcellular location">
    <subcellularLocation>
        <location evidence="1">Secreted</location>
    </subcellularLocation>
</comment>
<dbReference type="PANTHER" id="PTHR34216">
    <property type="match status" value="1"/>
</dbReference>
<dbReference type="CDD" id="cd10918">
    <property type="entry name" value="CE4_NodB_like_5s_6s"/>
    <property type="match status" value="1"/>
</dbReference>
<dbReference type="AlphaFoldDB" id="L1QJP2"/>
<dbReference type="STRING" id="545697.HMPREF0216_01140"/>
<sequence>MQNVEKDKKFTYNIKQCKIIDKIIKSGVYEMNKIFKSIAILLILSFSIIGCSNNEIVKEDQLGITNEIQIGENHEDEGMEVDIPEEESIEDNVEEESTVEYISIVSEEVRIPILMYHSISDDDPNNSLLVPPDMFDEQMAWLEENNFTSMSMDEAIEAMNTGKVPKRPVVITFDDGYMDNYTSAFPSLKEHNMKGTFFVITSGVDNGYYMSSDMLREMQDAGMIIENHTENHVELNNLSREEAIDEIRNAQTFLREVIGAEANYLCYPVGRYSDETIEIAKELGIKAAVTTQGGISQITDGNYELKRVRVSPMSIEGFAEIFSEYIY</sequence>
<dbReference type="eggNOG" id="COG0726">
    <property type="taxonomic scope" value="Bacteria"/>
</dbReference>
<evidence type="ECO:0000256" key="1">
    <source>
        <dbReference type="ARBA" id="ARBA00004613"/>
    </source>
</evidence>
<dbReference type="GO" id="GO:0016810">
    <property type="term" value="F:hydrolase activity, acting on carbon-nitrogen (but not peptide) bonds"/>
    <property type="evidence" value="ECO:0007669"/>
    <property type="project" value="InterPro"/>
</dbReference>
<keyword evidence="5" id="KW-1185">Reference proteome</keyword>
<organism evidence="4 5">
    <name type="scientific">Clostridium celatum DSM 1785</name>
    <dbReference type="NCBI Taxonomy" id="545697"/>
    <lineage>
        <taxon>Bacteria</taxon>
        <taxon>Bacillati</taxon>
        <taxon>Bacillota</taxon>
        <taxon>Clostridia</taxon>
        <taxon>Eubacteriales</taxon>
        <taxon>Clostridiaceae</taxon>
        <taxon>Clostridium</taxon>
    </lineage>
</organism>
<evidence type="ECO:0000313" key="5">
    <source>
        <dbReference type="Proteomes" id="UP000010420"/>
    </source>
</evidence>
<dbReference type="SUPFAM" id="SSF88713">
    <property type="entry name" value="Glycoside hydrolase/deacetylase"/>
    <property type="match status" value="1"/>
</dbReference>
<dbReference type="Proteomes" id="UP000010420">
    <property type="component" value="Unassembled WGS sequence"/>
</dbReference>
<dbReference type="PANTHER" id="PTHR34216:SF3">
    <property type="entry name" value="POLY-BETA-1,6-N-ACETYL-D-GLUCOSAMINE N-DEACETYLASE"/>
    <property type="match status" value="1"/>
</dbReference>
<dbReference type="InterPro" id="IPR051398">
    <property type="entry name" value="Polysacch_Deacetylase"/>
</dbReference>
<reference evidence="4 5" key="1">
    <citation type="submission" date="2012-05" db="EMBL/GenBank/DDBJ databases">
        <authorList>
            <person name="Weinstock G."/>
            <person name="Sodergren E."/>
            <person name="Lobos E.A."/>
            <person name="Fulton L."/>
            <person name="Fulton R."/>
            <person name="Courtney L."/>
            <person name="Fronick C."/>
            <person name="O'Laughlin M."/>
            <person name="Godfrey J."/>
            <person name="Wilson R.M."/>
            <person name="Miner T."/>
            <person name="Farmer C."/>
            <person name="Delehaunty K."/>
            <person name="Cordes M."/>
            <person name="Minx P."/>
            <person name="Tomlinson C."/>
            <person name="Chen J."/>
            <person name="Wollam A."/>
            <person name="Pepin K.H."/>
            <person name="Bhonagiri V."/>
            <person name="Zhang X."/>
            <person name="Suruliraj S."/>
            <person name="Warren W."/>
            <person name="Mitreva M."/>
            <person name="Mardis E.R."/>
            <person name="Wilson R.K."/>
        </authorList>
    </citation>
    <scope>NUCLEOTIDE SEQUENCE [LARGE SCALE GENOMIC DNA]</scope>
    <source>
        <strain evidence="4 5">DSM 1785</strain>
    </source>
</reference>
<dbReference type="PROSITE" id="PS51677">
    <property type="entry name" value="NODB"/>
    <property type="match status" value="1"/>
</dbReference>
<accession>L1QJP2</accession>
<protein>
    <submittedName>
        <fullName evidence="4">Polysaccharide deacetylase</fullName>
    </submittedName>
</protein>
<feature type="domain" description="NodB homology" evidence="3">
    <location>
        <begin position="167"/>
        <end position="327"/>
    </location>
</feature>
<dbReference type="HOGENOM" id="CLU_030024_2_0_9"/>
<dbReference type="GO" id="GO:0005975">
    <property type="term" value="P:carbohydrate metabolic process"/>
    <property type="evidence" value="ECO:0007669"/>
    <property type="project" value="InterPro"/>
</dbReference>
<dbReference type="GO" id="GO:0005576">
    <property type="term" value="C:extracellular region"/>
    <property type="evidence" value="ECO:0007669"/>
    <property type="project" value="UniProtKB-SubCell"/>
</dbReference>
<keyword evidence="2" id="KW-0732">Signal</keyword>
<dbReference type="EMBL" id="AMEZ01000029">
    <property type="protein sequence ID" value="EKY27895.1"/>
    <property type="molecule type" value="Genomic_DNA"/>
</dbReference>
<comment type="caution">
    <text evidence="4">The sequence shown here is derived from an EMBL/GenBank/DDBJ whole genome shotgun (WGS) entry which is preliminary data.</text>
</comment>
<dbReference type="InterPro" id="IPR002509">
    <property type="entry name" value="NODB_dom"/>
</dbReference>
<gene>
    <name evidence="4" type="ORF">HMPREF0216_01140</name>
</gene>
<dbReference type="Gene3D" id="3.20.20.370">
    <property type="entry name" value="Glycoside hydrolase/deacetylase"/>
    <property type="match status" value="1"/>
</dbReference>
<evidence type="ECO:0000313" key="4">
    <source>
        <dbReference type="EMBL" id="EKY27895.1"/>
    </source>
</evidence>
<evidence type="ECO:0000256" key="2">
    <source>
        <dbReference type="ARBA" id="ARBA00022729"/>
    </source>
</evidence>
<dbReference type="Pfam" id="PF01522">
    <property type="entry name" value="Polysacc_deac_1"/>
    <property type="match status" value="1"/>
</dbReference>
<proteinExistence type="predicted"/>
<dbReference type="PATRIC" id="fig|545697.3.peg.1120"/>
<evidence type="ECO:0000259" key="3">
    <source>
        <dbReference type="PROSITE" id="PS51677"/>
    </source>
</evidence>
<name>L1QJP2_9CLOT</name>